<protein>
    <submittedName>
        <fullName evidence="12">L,D-transpeptidase</fullName>
    </submittedName>
</protein>
<dbReference type="PANTHER" id="PTHR30582">
    <property type="entry name" value="L,D-TRANSPEPTIDASE"/>
    <property type="match status" value="1"/>
</dbReference>
<organism evidence="12 13">
    <name type="scientific">Brevibacillus thermoruber</name>
    <dbReference type="NCBI Taxonomy" id="33942"/>
    <lineage>
        <taxon>Bacteria</taxon>
        <taxon>Bacillati</taxon>
        <taxon>Bacillota</taxon>
        <taxon>Bacilli</taxon>
        <taxon>Bacillales</taxon>
        <taxon>Paenibacillaceae</taxon>
        <taxon>Brevibacillus</taxon>
    </lineage>
</organism>
<dbReference type="Proteomes" id="UP001151071">
    <property type="component" value="Unassembled WGS sequence"/>
</dbReference>
<comment type="caution">
    <text evidence="12">The sequence shown here is derived from an EMBL/GenBank/DDBJ whole genome shotgun (WGS) entry which is preliminary data.</text>
</comment>
<feature type="transmembrane region" description="Helical" evidence="10">
    <location>
        <begin position="95"/>
        <end position="116"/>
    </location>
</feature>
<feature type="domain" description="L,D-TPase catalytic" evidence="11">
    <location>
        <begin position="332"/>
        <end position="441"/>
    </location>
</feature>
<dbReference type="PROSITE" id="PS52029">
    <property type="entry name" value="LD_TPASE"/>
    <property type="match status" value="1"/>
</dbReference>
<dbReference type="InterPro" id="IPR038063">
    <property type="entry name" value="Transpep_catalytic_dom"/>
</dbReference>
<evidence type="ECO:0000256" key="10">
    <source>
        <dbReference type="SAM" id="Phobius"/>
    </source>
</evidence>
<proteinExistence type="inferred from homology"/>
<evidence type="ECO:0000256" key="7">
    <source>
        <dbReference type="ARBA" id="ARBA00022984"/>
    </source>
</evidence>
<dbReference type="SUPFAM" id="SSF48452">
    <property type="entry name" value="TPR-like"/>
    <property type="match status" value="1"/>
</dbReference>
<evidence type="ECO:0000313" key="13">
    <source>
        <dbReference type="Proteomes" id="UP001151071"/>
    </source>
</evidence>
<comment type="pathway">
    <text evidence="1 9">Cell wall biogenesis; peptidoglycan biosynthesis.</text>
</comment>
<keyword evidence="10" id="KW-0472">Membrane</keyword>
<dbReference type="GO" id="GO:0016757">
    <property type="term" value="F:glycosyltransferase activity"/>
    <property type="evidence" value="ECO:0007669"/>
    <property type="project" value="UniProtKB-KW"/>
</dbReference>
<evidence type="ECO:0000256" key="1">
    <source>
        <dbReference type="ARBA" id="ARBA00004752"/>
    </source>
</evidence>
<keyword evidence="5" id="KW-0378">Hydrolase</keyword>
<sequence>MNKAQFLQEKSAFHMTYPDKNDLAFYRWFVERHPDLAIGWYHLGREREMRNETEEALAAYRRALHARHGPFSEEAAAAYQDLLRRRRRRLWAGRIRLLLASLLFFHAQFAFSPGLLSEPDRAAPTGASSLDGRNTSVLERPHVEVIAVPAGMDGKRLRDHVYDYVRGRRPALTQPYTVLAVPEVTGVPLFTPLLFYRPGELRGLLRYDPVSRTVLSQQWFDRPCACDQNPAVRTAKLQLAEEQRTLEHLLILRSALYRSYQQKGSLPRRLSDLAGAYPGNALPEIPPPPAWYGSSDWAYRPAAFRPEAAWESMRQVVPLRGYPEPSVPLEPLQIHVHLDSHTMTLTSGPHLVRRYPIAIGKNGSTPKGYFSVLQKISRPRGPGDIYGTRGLIFQRNGYAIHGTNHPASIGQSVSLGCIRLHNRDVEELYTFAAPGTEVIISAHAAPVPRWANPAALVLPAGRDEETPRVIYHWLH</sequence>
<dbReference type="GO" id="GO:0071555">
    <property type="term" value="P:cell wall organization"/>
    <property type="evidence" value="ECO:0007669"/>
    <property type="project" value="UniProtKB-UniRule"/>
</dbReference>
<keyword evidence="10" id="KW-1133">Transmembrane helix</keyword>
<dbReference type="InterPro" id="IPR050979">
    <property type="entry name" value="LD-transpeptidase"/>
</dbReference>
<dbReference type="EMBL" id="JAPYYP010000020">
    <property type="protein sequence ID" value="MDA5109677.1"/>
    <property type="molecule type" value="Genomic_DNA"/>
</dbReference>
<evidence type="ECO:0000256" key="4">
    <source>
        <dbReference type="ARBA" id="ARBA00022679"/>
    </source>
</evidence>
<evidence type="ECO:0000256" key="8">
    <source>
        <dbReference type="ARBA" id="ARBA00023316"/>
    </source>
</evidence>
<dbReference type="GO" id="GO:0008360">
    <property type="term" value="P:regulation of cell shape"/>
    <property type="evidence" value="ECO:0007669"/>
    <property type="project" value="UniProtKB-UniRule"/>
</dbReference>
<dbReference type="AlphaFoldDB" id="A0A9X3TS99"/>
<keyword evidence="4" id="KW-0808">Transferase</keyword>
<evidence type="ECO:0000256" key="5">
    <source>
        <dbReference type="ARBA" id="ARBA00022801"/>
    </source>
</evidence>
<evidence type="ECO:0000313" key="12">
    <source>
        <dbReference type="EMBL" id="MDA5109677.1"/>
    </source>
</evidence>
<dbReference type="CDD" id="cd16913">
    <property type="entry name" value="YkuD_like"/>
    <property type="match status" value="1"/>
</dbReference>
<dbReference type="GO" id="GO:0005576">
    <property type="term" value="C:extracellular region"/>
    <property type="evidence" value="ECO:0007669"/>
    <property type="project" value="TreeGrafter"/>
</dbReference>
<evidence type="ECO:0000256" key="9">
    <source>
        <dbReference type="PROSITE-ProRule" id="PRU01373"/>
    </source>
</evidence>
<dbReference type="Gene3D" id="1.25.40.10">
    <property type="entry name" value="Tetratricopeptide repeat domain"/>
    <property type="match status" value="1"/>
</dbReference>
<name>A0A9X3TS99_9BACL</name>
<comment type="similarity">
    <text evidence="2">Belongs to the YkuD family.</text>
</comment>
<dbReference type="InterPro" id="IPR005490">
    <property type="entry name" value="LD_TPept_cat_dom"/>
</dbReference>
<keyword evidence="10" id="KW-0812">Transmembrane</keyword>
<feature type="active site" description="Nucleophile" evidence="9">
    <location>
        <position position="417"/>
    </location>
</feature>
<evidence type="ECO:0000256" key="6">
    <source>
        <dbReference type="ARBA" id="ARBA00022960"/>
    </source>
</evidence>
<evidence type="ECO:0000259" key="11">
    <source>
        <dbReference type="PROSITE" id="PS52029"/>
    </source>
</evidence>
<dbReference type="PANTHER" id="PTHR30582:SF24">
    <property type="entry name" value="L,D-TRANSPEPTIDASE ERFK_SRFK-RELATED"/>
    <property type="match status" value="1"/>
</dbReference>
<dbReference type="Gene3D" id="2.40.440.10">
    <property type="entry name" value="L,D-transpeptidase catalytic domain-like"/>
    <property type="match status" value="1"/>
</dbReference>
<dbReference type="Pfam" id="PF03734">
    <property type="entry name" value="YkuD"/>
    <property type="match status" value="1"/>
</dbReference>
<evidence type="ECO:0000256" key="3">
    <source>
        <dbReference type="ARBA" id="ARBA00022676"/>
    </source>
</evidence>
<gene>
    <name evidence="12" type="ORF">O3V59_15025</name>
</gene>
<keyword evidence="8 9" id="KW-0961">Cell wall biogenesis/degradation</keyword>
<accession>A0A9X3TS99</accession>
<keyword evidence="7 9" id="KW-0573">Peptidoglycan synthesis</keyword>
<keyword evidence="3" id="KW-0328">Glycosyltransferase</keyword>
<evidence type="ECO:0000256" key="2">
    <source>
        <dbReference type="ARBA" id="ARBA00005992"/>
    </source>
</evidence>
<feature type="active site" description="Proton donor/acceptor" evidence="9">
    <location>
        <position position="401"/>
    </location>
</feature>
<keyword evidence="13" id="KW-1185">Reference proteome</keyword>
<dbReference type="InterPro" id="IPR011990">
    <property type="entry name" value="TPR-like_helical_dom_sf"/>
</dbReference>
<keyword evidence="6 9" id="KW-0133">Cell shape</keyword>
<reference evidence="12" key="1">
    <citation type="submission" date="2022-12" db="EMBL/GenBank/DDBJ databases">
        <title>Draft genome sequence of the thermophilic strain Brevibacillus thermoruber HT42, isolated from Los Humeros, Puebla, Mexico, with biotechnological potential.</title>
        <authorList>
            <person name="Lara Sanchez J."/>
            <person name="Solis Palacios R."/>
            <person name="Bustos Baena A.S."/>
            <person name="Ruz Baez A.E."/>
            <person name="Espinosa Luna G."/>
            <person name="Oliart Ros R.M."/>
        </authorList>
    </citation>
    <scope>NUCLEOTIDE SEQUENCE</scope>
    <source>
        <strain evidence="12">HT42</strain>
    </source>
</reference>
<dbReference type="SUPFAM" id="SSF141523">
    <property type="entry name" value="L,D-transpeptidase catalytic domain-like"/>
    <property type="match status" value="1"/>
</dbReference>
<dbReference type="GO" id="GO:0018104">
    <property type="term" value="P:peptidoglycan-protein cross-linking"/>
    <property type="evidence" value="ECO:0007669"/>
    <property type="project" value="TreeGrafter"/>
</dbReference>
<dbReference type="GO" id="GO:0071972">
    <property type="term" value="F:peptidoglycan L,D-transpeptidase activity"/>
    <property type="evidence" value="ECO:0007669"/>
    <property type="project" value="TreeGrafter"/>
</dbReference>
<dbReference type="RefSeq" id="WP_271140456.1">
    <property type="nucleotide sequence ID" value="NZ_JAPYYP010000020.1"/>
</dbReference>